<dbReference type="AlphaFoldDB" id="W7F9Z6"/>
<organism evidence="1 2">
    <name type="scientific">Plasmodium falciparum (isolate 7G8)</name>
    <dbReference type="NCBI Taxonomy" id="57266"/>
    <lineage>
        <taxon>Eukaryota</taxon>
        <taxon>Sar</taxon>
        <taxon>Alveolata</taxon>
        <taxon>Apicomplexa</taxon>
        <taxon>Aconoidasida</taxon>
        <taxon>Haemosporida</taxon>
        <taxon>Plasmodiidae</taxon>
        <taxon>Plasmodium</taxon>
        <taxon>Plasmodium (Laverania)</taxon>
    </lineage>
</organism>
<evidence type="ECO:0000313" key="1">
    <source>
        <dbReference type="EMBL" id="EUR73379.1"/>
    </source>
</evidence>
<accession>W7F9Z6</accession>
<sequence length="61" mass="7408">MILYVCNIEYIFIVLKKKKHPLNTTLRRHILYNKNNNQMLIKQFIIPYSCVMHDIIKYGKP</sequence>
<proteinExistence type="predicted"/>
<gene>
    <name evidence="1" type="ORF">PFBG_01993</name>
</gene>
<evidence type="ECO:0000313" key="2">
    <source>
        <dbReference type="Proteomes" id="UP000030688"/>
    </source>
</evidence>
<dbReference type="Proteomes" id="UP000030688">
    <property type="component" value="Unassembled WGS sequence"/>
</dbReference>
<reference evidence="1 2" key="2">
    <citation type="submission" date="2013-02" db="EMBL/GenBank/DDBJ databases">
        <title>The Genome Sequence of Plasmodium falciparum 7G8.</title>
        <authorList>
            <consortium name="The Broad Institute Genome Sequencing Platform"/>
            <consortium name="The Broad Institute Genome Sequencing Center for Infectious Disease"/>
            <person name="Neafsey D."/>
            <person name="Cheeseman I."/>
            <person name="Volkman S."/>
            <person name="Adams J."/>
            <person name="Walker B."/>
            <person name="Young S.K."/>
            <person name="Zeng Q."/>
            <person name="Gargeya S."/>
            <person name="Fitzgerald M."/>
            <person name="Haas B."/>
            <person name="Abouelleil A."/>
            <person name="Alvarado L."/>
            <person name="Arachchi H.M."/>
            <person name="Berlin A.M."/>
            <person name="Chapman S.B."/>
            <person name="Dewar J."/>
            <person name="Goldberg J."/>
            <person name="Griggs A."/>
            <person name="Gujja S."/>
            <person name="Hansen M."/>
            <person name="Howarth C."/>
            <person name="Imamovic A."/>
            <person name="Larimer J."/>
            <person name="McCowan C."/>
            <person name="Murphy C."/>
            <person name="Neiman D."/>
            <person name="Pearson M."/>
            <person name="Priest M."/>
            <person name="Roberts A."/>
            <person name="Saif S."/>
            <person name="Shea T."/>
            <person name="Sisk P."/>
            <person name="Sykes S."/>
            <person name="Wortman J."/>
            <person name="Nusbaum C."/>
            <person name="Birren B."/>
        </authorList>
    </citation>
    <scope>NUCLEOTIDE SEQUENCE [LARGE SCALE GENOMIC DNA]</scope>
    <source>
        <strain evidence="1 2">7G8</strain>
    </source>
</reference>
<name>W7F9Z6_PLAF8</name>
<reference evidence="2" key="1">
    <citation type="submission" date="2007-11" db="EMBL/GenBank/DDBJ databases">
        <authorList>
            <consortium name="The Broad Institute Genome Sequencing Platform"/>
            <person name="Volkman S.K."/>
            <person name="Daily J.P."/>
            <person name="Sarr O."/>
            <person name="Ndiaye D."/>
            <person name="Ndir O."/>
            <person name="Mboup S."/>
            <person name="Lukens A."/>
            <person name="Stange-Thomann N."/>
            <person name="Mauceli E."/>
            <person name="Gnerre S."/>
            <person name="Jaffe D."/>
            <person name="Zainoun J."/>
            <person name="Wiegand R.C."/>
            <person name="Birren B."/>
            <person name="Galagan J."/>
            <person name="Lander E."/>
            <person name="Wirth D.F."/>
        </authorList>
    </citation>
    <scope>NUCLEOTIDE SEQUENCE [LARGE SCALE GENOMIC DNA]</scope>
    <source>
        <strain evidence="2">7G8</strain>
    </source>
</reference>
<protein>
    <submittedName>
        <fullName evidence="1">Uncharacterized protein</fullName>
    </submittedName>
</protein>
<dbReference type="EMBL" id="KE123607">
    <property type="protein sequence ID" value="EUR73379.1"/>
    <property type="molecule type" value="Genomic_DNA"/>
</dbReference>